<evidence type="ECO:0000259" key="4">
    <source>
        <dbReference type="Pfam" id="PF06094"/>
    </source>
</evidence>
<dbReference type="GO" id="GO:0005829">
    <property type="term" value="C:cytosol"/>
    <property type="evidence" value="ECO:0007669"/>
    <property type="project" value="TreeGrafter"/>
</dbReference>
<evidence type="ECO:0000313" key="5">
    <source>
        <dbReference type="EMBL" id="CAL1530586.1"/>
    </source>
</evidence>
<dbReference type="CDD" id="cd06661">
    <property type="entry name" value="GGCT_like"/>
    <property type="match status" value="1"/>
</dbReference>
<name>A0AAV2HEU7_LYMST</name>
<dbReference type="PANTHER" id="PTHR12510">
    <property type="entry name" value="TROPONIN C-AKIN-1 PROTEIN"/>
    <property type="match status" value="1"/>
</dbReference>
<dbReference type="Proteomes" id="UP001497497">
    <property type="component" value="Unassembled WGS sequence"/>
</dbReference>
<proteinExistence type="inferred from homology"/>
<dbReference type="Pfam" id="PF06094">
    <property type="entry name" value="GGACT"/>
    <property type="match status" value="1"/>
</dbReference>
<dbReference type="Gene3D" id="3.10.490.10">
    <property type="entry name" value="Gamma-glutamyl cyclotransferase-like"/>
    <property type="match status" value="1"/>
</dbReference>
<dbReference type="GO" id="GO:0061929">
    <property type="term" value="F:gamma-glutamylaminecyclotransferase activity"/>
    <property type="evidence" value="ECO:0007669"/>
    <property type="project" value="InterPro"/>
</dbReference>
<sequence>MYGTLKSTEPNHIQLFVKGPGGAKFYGRAKTVGKFPLLVTTPFNIPFLLHKEGTGHRIDGELYRMDEETFNHVDWFEDHPNWYVRKLVKVEVYTDDSDIMIEPRVVECWMYGLARFKKSLLEMPLVEVYHDNPQDKQRRYRPYTVGKDEPLEPYLFDE</sequence>
<gene>
    <name evidence="5" type="ORF">GSLYS_00004711001</name>
</gene>
<feature type="domain" description="Gamma-glutamylcyclotransferase AIG2-like" evidence="4">
    <location>
        <begin position="2"/>
        <end position="115"/>
    </location>
</feature>
<dbReference type="EMBL" id="CAXITT010000072">
    <property type="protein sequence ID" value="CAL1530586.1"/>
    <property type="molecule type" value="Genomic_DNA"/>
</dbReference>
<feature type="active site" description="Proton acceptor" evidence="2">
    <location>
        <position position="77"/>
    </location>
</feature>
<dbReference type="InterPro" id="IPR009288">
    <property type="entry name" value="AIG2-like_dom"/>
</dbReference>
<evidence type="ECO:0000313" key="6">
    <source>
        <dbReference type="Proteomes" id="UP001497497"/>
    </source>
</evidence>
<evidence type="ECO:0000256" key="3">
    <source>
        <dbReference type="RuleBase" id="RU367036"/>
    </source>
</evidence>
<dbReference type="SUPFAM" id="SSF110857">
    <property type="entry name" value="Gamma-glutamyl cyclotransferase-like"/>
    <property type="match status" value="1"/>
</dbReference>
<reference evidence="5 6" key="1">
    <citation type="submission" date="2024-04" db="EMBL/GenBank/DDBJ databases">
        <authorList>
            <consortium name="Genoscope - CEA"/>
            <person name="William W."/>
        </authorList>
    </citation>
    <scope>NUCLEOTIDE SEQUENCE [LARGE SCALE GENOMIC DNA]</scope>
</reference>
<comment type="similarity">
    <text evidence="1 3">Belongs to the gamma-glutamylcyclotransferase family.</text>
</comment>
<organism evidence="5 6">
    <name type="scientific">Lymnaea stagnalis</name>
    <name type="common">Great pond snail</name>
    <name type="synonym">Helix stagnalis</name>
    <dbReference type="NCBI Taxonomy" id="6523"/>
    <lineage>
        <taxon>Eukaryota</taxon>
        <taxon>Metazoa</taxon>
        <taxon>Spiralia</taxon>
        <taxon>Lophotrochozoa</taxon>
        <taxon>Mollusca</taxon>
        <taxon>Gastropoda</taxon>
        <taxon>Heterobranchia</taxon>
        <taxon>Euthyneura</taxon>
        <taxon>Panpulmonata</taxon>
        <taxon>Hygrophila</taxon>
        <taxon>Lymnaeoidea</taxon>
        <taxon>Lymnaeidae</taxon>
        <taxon>Lymnaea</taxon>
    </lineage>
</organism>
<dbReference type="InterPro" id="IPR013024">
    <property type="entry name" value="GGCT-like"/>
</dbReference>
<evidence type="ECO:0000256" key="2">
    <source>
        <dbReference type="PIRSR" id="PIRSR639126-1"/>
    </source>
</evidence>
<accession>A0AAV2HEU7</accession>
<comment type="caution">
    <text evidence="5">The sequence shown here is derived from an EMBL/GenBank/DDBJ whole genome shotgun (WGS) entry which is preliminary data.</text>
</comment>
<dbReference type="AlphaFoldDB" id="A0AAV2HEU7"/>
<dbReference type="InterPro" id="IPR039126">
    <property type="entry name" value="GGACT"/>
</dbReference>
<keyword evidence="6" id="KW-1185">Reference proteome</keyword>
<protein>
    <recommendedName>
        <fullName evidence="3">Gamma-glutamylcyclotransferase family protein</fullName>
    </recommendedName>
</protein>
<dbReference type="PANTHER" id="PTHR12510:SF4">
    <property type="entry name" value="GAMMA-GLUTAMYLAMINECYCLOTRANSFERASE"/>
    <property type="match status" value="1"/>
</dbReference>
<dbReference type="InterPro" id="IPR036568">
    <property type="entry name" value="GGCT-like_sf"/>
</dbReference>
<evidence type="ECO:0000256" key="1">
    <source>
        <dbReference type="ARBA" id="ARBA00008861"/>
    </source>
</evidence>